<dbReference type="STRING" id="554065.E1ZPN8"/>
<dbReference type="SMART" id="SM00220">
    <property type="entry name" value="S_TKc"/>
    <property type="match status" value="1"/>
</dbReference>
<evidence type="ECO:0000256" key="3">
    <source>
        <dbReference type="ARBA" id="ARBA00022490"/>
    </source>
</evidence>
<feature type="transmembrane region" description="Helical" evidence="13">
    <location>
        <begin position="244"/>
        <end position="263"/>
    </location>
</feature>
<dbReference type="EC" id="2.7.11.1" evidence="2"/>
<dbReference type="GO" id="GO:0004674">
    <property type="term" value="F:protein serine/threonine kinase activity"/>
    <property type="evidence" value="ECO:0007669"/>
    <property type="project" value="UniProtKB-KW"/>
</dbReference>
<dbReference type="Gene3D" id="1.10.510.10">
    <property type="entry name" value="Transferase(Phosphotransferase) domain 1"/>
    <property type="match status" value="1"/>
</dbReference>
<evidence type="ECO:0000256" key="1">
    <source>
        <dbReference type="ARBA" id="ARBA00004245"/>
    </source>
</evidence>
<dbReference type="PROSITE" id="PS00108">
    <property type="entry name" value="PROTEIN_KINASE_ST"/>
    <property type="match status" value="1"/>
</dbReference>
<evidence type="ECO:0000259" key="14">
    <source>
        <dbReference type="PROSITE" id="PS50011"/>
    </source>
</evidence>
<evidence type="ECO:0000313" key="16">
    <source>
        <dbReference type="Proteomes" id="UP000008141"/>
    </source>
</evidence>
<dbReference type="Pfam" id="PF00069">
    <property type="entry name" value="Pkinase"/>
    <property type="match status" value="1"/>
</dbReference>
<keyword evidence="16" id="KW-1185">Reference proteome</keyword>
<keyword evidence="13" id="KW-0812">Transmembrane</keyword>
<evidence type="ECO:0000256" key="6">
    <source>
        <dbReference type="ARBA" id="ARBA00022741"/>
    </source>
</evidence>
<evidence type="ECO:0000256" key="5">
    <source>
        <dbReference type="ARBA" id="ARBA00022679"/>
    </source>
</evidence>
<dbReference type="PANTHER" id="PTHR22983:SF6">
    <property type="entry name" value="SERINE_THREONINE-PROTEIN KINASE 36"/>
    <property type="match status" value="1"/>
</dbReference>
<dbReference type="GeneID" id="17351681"/>
<keyword evidence="5" id="KW-0808">Transferase</keyword>
<dbReference type="FunFam" id="3.30.200.20:FF:000042">
    <property type="entry name" value="Aurora kinase A"/>
    <property type="match status" value="1"/>
</dbReference>
<evidence type="ECO:0000256" key="10">
    <source>
        <dbReference type="ARBA" id="ARBA00047899"/>
    </source>
</evidence>
<dbReference type="FunFam" id="1.10.510.10:FF:000292">
    <property type="entry name" value="Serine/threonine-protein kinase 36"/>
    <property type="match status" value="1"/>
</dbReference>
<comment type="catalytic activity">
    <reaction evidence="10">
        <text>L-threonyl-[protein] + ATP = O-phospho-L-threonyl-[protein] + ADP + H(+)</text>
        <dbReference type="Rhea" id="RHEA:46608"/>
        <dbReference type="Rhea" id="RHEA-COMP:11060"/>
        <dbReference type="Rhea" id="RHEA-COMP:11605"/>
        <dbReference type="ChEBI" id="CHEBI:15378"/>
        <dbReference type="ChEBI" id="CHEBI:30013"/>
        <dbReference type="ChEBI" id="CHEBI:30616"/>
        <dbReference type="ChEBI" id="CHEBI:61977"/>
        <dbReference type="ChEBI" id="CHEBI:456216"/>
        <dbReference type="EC" id="2.7.11.1"/>
    </reaction>
</comment>
<keyword evidence="8" id="KW-0067">ATP-binding</keyword>
<evidence type="ECO:0000256" key="7">
    <source>
        <dbReference type="ARBA" id="ARBA00022777"/>
    </source>
</evidence>
<keyword evidence="7" id="KW-0418">Kinase</keyword>
<dbReference type="AlphaFoldDB" id="E1ZPN8"/>
<dbReference type="OrthoDB" id="266718at2759"/>
<dbReference type="PROSITE" id="PS50011">
    <property type="entry name" value="PROTEIN_KINASE_DOM"/>
    <property type="match status" value="1"/>
</dbReference>
<protein>
    <recommendedName>
        <fullName evidence="2">non-specific serine/threonine protein kinase</fullName>
        <ecNumber evidence="2">2.7.11.1</ecNumber>
    </recommendedName>
    <alternativeName>
        <fullName evidence="12">Fused homolog</fullName>
    </alternativeName>
</protein>
<evidence type="ECO:0000256" key="11">
    <source>
        <dbReference type="ARBA" id="ARBA00048679"/>
    </source>
</evidence>
<evidence type="ECO:0000256" key="9">
    <source>
        <dbReference type="ARBA" id="ARBA00023212"/>
    </source>
</evidence>
<accession>E1ZPN8</accession>
<organism evidence="16">
    <name type="scientific">Chlorella variabilis</name>
    <name type="common">Green alga</name>
    <dbReference type="NCBI Taxonomy" id="554065"/>
    <lineage>
        <taxon>Eukaryota</taxon>
        <taxon>Viridiplantae</taxon>
        <taxon>Chlorophyta</taxon>
        <taxon>core chlorophytes</taxon>
        <taxon>Trebouxiophyceae</taxon>
        <taxon>Chlorellales</taxon>
        <taxon>Chlorellaceae</taxon>
        <taxon>Chlorella clade</taxon>
        <taxon>Chlorella</taxon>
    </lineage>
</organism>
<keyword evidence="6" id="KW-0547">Nucleotide-binding</keyword>
<keyword evidence="9" id="KW-0206">Cytoskeleton</keyword>
<dbReference type="InterPro" id="IPR011009">
    <property type="entry name" value="Kinase-like_dom_sf"/>
</dbReference>
<feature type="domain" description="Protein kinase" evidence="14">
    <location>
        <begin position="10"/>
        <end position="261"/>
    </location>
</feature>
<dbReference type="InterPro" id="IPR008271">
    <property type="entry name" value="Ser/Thr_kinase_AS"/>
</dbReference>
<keyword evidence="13" id="KW-1133">Transmembrane helix</keyword>
<dbReference type="RefSeq" id="XP_005844310.1">
    <property type="nucleotide sequence ID" value="XM_005844248.1"/>
</dbReference>
<dbReference type="EMBL" id="GL433857">
    <property type="protein sequence ID" value="EFN52208.1"/>
    <property type="molecule type" value="Genomic_DNA"/>
</dbReference>
<evidence type="ECO:0000256" key="2">
    <source>
        <dbReference type="ARBA" id="ARBA00012513"/>
    </source>
</evidence>
<dbReference type="OMA" id="CNKRKPP"/>
<dbReference type="Proteomes" id="UP000008141">
    <property type="component" value="Unassembled WGS sequence"/>
</dbReference>
<evidence type="ECO:0000313" key="15">
    <source>
        <dbReference type="EMBL" id="EFN52208.1"/>
    </source>
</evidence>
<dbReference type="CDD" id="cd14002">
    <property type="entry name" value="STKc_STK36"/>
    <property type="match status" value="1"/>
</dbReference>
<evidence type="ECO:0000256" key="8">
    <source>
        <dbReference type="ARBA" id="ARBA00022840"/>
    </source>
</evidence>
<keyword evidence="4" id="KW-0723">Serine/threonine-protein kinase</keyword>
<dbReference type="PANTHER" id="PTHR22983">
    <property type="entry name" value="PROTEIN KINASE RELATED"/>
    <property type="match status" value="1"/>
</dbReference>
<dbReference type="SUPFAM" id="SSF56112">
    <property type="entry name" value="Protein kinase-like (PK-like)"/>
    <property type="match status" value="1"/>
</dbReference>
<comment type="subcellular location">
    <subcellularLocation>
        <location evidence="1">Cytoplasm</location>
        <location evidence="1">Cytoskeleton</location>
    </subcellularLocation>
</comment>
<dbReference type="KEGG" id="cvr:CHLNCDRAFT_26970"/>
<comment type="catalytic activity">
    <reaction evidence="11">
        <text>L-seryl-[protein] + ATP = O-phospho-L-seryl-[protein] + ADP + H(+)</text>
        <dbReference type="Rhea" id="RHEA:17989"/>
        <dbReference type="Rhea" id="RHEA-COMP:9863"/>
        <dbReference type="Rhea" id="RHEA-COMP:11604"/>
        <dbReference type="ChEBI" id="CHEBI:15378"/>
        <dbReference type="ChEBI" id="CHEBI:29999"/>
        <dbReference type="ChEBI" id="CHEBI:30616"/>
        <dbReference type="ChEBI" id="CHEBI:83421"/>
        <dbReference type="ChEBI" id="CHEBI:456216"/>
        <dbReference type="EC" id="2.7.11.1"/>
    </reaction>
</comment>
<dbReference type="InParanoid" id="E1ZPN8"/>
<dbReference type="InterPro" id="IPR000719">
    <property type="entry name" value="Prot_kinase_dom"/>
</dbReference>
<gene>
    <name evidence="15" type="ORF">CHLNCDRAFT_26970</name>
</gene>
<evidence type="ECO:0000256" key="4">
    <source>
        <dbReference type="ARBA" id="ARBA00022527"/>
    </source>
</evidence>
<dbReference type="GO" id="GO:0005856">
    <property type="term" value="C:cytoskeleton"/>
    <property type="evidence" value="ECO:0007669"/>
    <property type="project" value="UniProtKB-SubCell"/>
</dbReference>
<evidence type="ECO:0000256" key="12">
    <source>
        <dbReference type="ARBA" id="ARBA00075375"/>
    </source>
</evidence>
<proteinExistence type="predicted"/>
<dbReference type="GO" id="GO:0005737">
    <property type="term" value="C:cytoplasm"/>
    <property type="evidence" value="ECO:0007669"/>
    <property type="project" value="UniProtKB-ARBA"/>
</dbReference>
<evidence type="ECO:0000256" key="13">
    <source>
        <dbReference type="SAM" id="Phobius"/>
    </source>
</evidence>
<keyword evidence="3" id="KW-0963">Cytoplasm</keyword>
<sequence length="287" mass="32453">MPGQNQIGDYKLIELAGEGSFGKVWKARRAGSLQTVAVKLITKHGKNDKDLRSLRQEIEILRKLQHPNIIAMLDAFETKNDFCVVTEFAQGELFHILEDDRCLPEGVVRSVGRQLVQALHYLHTNRIIHRDMKPQNILISANGAVKLCDFGFARLMSSNTLVVTSIKGTPLYMAPELVQEQPYNHTVDLWSLGVILYELFVGQPPFYTTSIYTLIKQIVREPVKFPDGMSPTFTSFLQARLTSFLPFLLPFLRAFFPCAFFVFPSTQRVRCLPRAALCMGCRVLAAC</sequence>
<keyword evidence="13" id="KW-0472">Membrane</keyword>
<name>E1ZPN8_CHLVA</name>
<dbReference type="eggNOG" id="KOG0597">
    <property type="taxonomic scope" value="Eukaryota"/>
</dbReference>
<dbReference type="GO" id="GO:0005524">
    <property type="term" value="F:ATP binding"/>
    <property type="evidence" value="ECO:0007669"/>
    <property type="project" value="UniProtKB-KW"/>
</dbReference>
<reference evidence="15 16" key="1">
    <citation type="journal article" date="2010" name="Plant Cell">
        <title>The Chlorella variabilis NC64A genome reveals adaptation to photosymbiosis, coevolution with viruses, and cryptic sex.</title>
        <authorList>
            <person name="Blanc G."/>
            <person name="Duncan G."/>
            <person name="Agarkova I."/>
            <person name="Borodovsky M."/>
            <person name="Gurnon J."/>
            <person name="Kuo A."/>
            <person name="Lindquist E."/>
            <person name="Lucas S."/>
            <person name="Pangilinan J."/>
            <person name="Polle J."/>
            <person name="Salamov A."/>
            <person name="Terry A."/>
            <person name="Yamada T."/>
            <person name="Dunigan D.D."/>
            <person name="Grigoriev I.V."/>
            <person name="Claverie J.M."/>
            <person name="Van Etten J.L."/>
        </authorList>
    </citation>
    <scope>NUCLEOTIDE SEQUENCE [LARGE SCALE GENOMIC DNA]</scope>
    <source>
        <strain evidence="15 16">NC64A</strain>
    </source>
</reference>